<feature type="domain" description="DUF1508" evidence="1">
    <location>
        <begin position="10"/>
        <end position="46"/>
    </location>
</feature>
<evidence type="ECO:0000313" key="2">
    <source>
        <dbReference type="EMBL" id="MFD2936432.1"/>
    </source>
</evidence>
<reference evidence="3" key="1">
    <citation type="journal article" date="2019" name="Int. J. Syst. Evol. Microbiol.">
        <title>The Global Catalogue of Microorganisms (GCM) 10K type strain sequencing project: providing services to taxonomists for standard genome sequencing and annotation.</title>
        <authorList>
            <consortium name="The Broad Institute Genomics Platform"/>
            <consortium name="The Broad Institute Genome Sequencing Center for Infectious Disease"/>
            <person name="Wu L."/>
            <person name="Ma J."/>
        </authorList>
    </citation>
    <scope>NUCLEOTIDE SEQUENCE [LARGE SCALE GENOMIC DNA]</scope>
    <source>
        <strain evidence="3">KCTC 52490</strain>
    </source>
</reference>
<dbReference type="Pfam" id="PF07411">
    <property type="entry name" value="DUF1508"/>
    <property type="match status" value="2"/>
</dbReference>
<dbReference type="Proteomes" id="UP001597512">
    <property type="component" value="Unassembled WGS sequence"/>
</dbReference>
<dbReference type="EMBL" id="JBHUOM010000023">
    <property type="protein sequence ID" value="MFD2936432.1"/>
    <property type="molecule type" value="Genomic_DNA"/>
</dbReference>
<dbReference type="RefSeq" id="WP_381505219.1">
    <property type="nucleotide sequence ID" value="NZ_JBHUOM010000023.1"/>
</dbReference>
<dbReference type="PANTHER" id="PTHR40606">
    <property type="match status" value="1"/>
</dbReference>
<feature type="domain" description="DUF1508" evidence="1">
    <location>
        <begin position="63"/>
        <end position="105"/>
    </location>
</feature>
<protein>
    <submittedName>
        <fullName evidence="2">YegP family protein</fullName>
    </submittedName>
</protein>
<dbReference type="Gene3D" id="2.30.29.80">
    <property type="match status" value="1"/>
</dbReference>
<comment type="caution">
    <text evidence="2">The sequence shown here is derived from an EMBL/GenBank/DDBJ whole genome shotgun (WGS) entry which is preliminary data.</text>
</comment>
<dbReference type="PANTHER" id="PTHR40606:SF1">
    <property type="entry name" value="UPF0339 PROTEIN YEGP"/>
    <property type="match status" value="1"/>
</dbReference>
<gene>
    <name evidence="2" type="ORF">ACFS25_21805</name>
</gene>
<dbReference type="InterPro" id="IPR010879">
    <property type="entry name" value="DUF1508"/>
</dbReference>
<evidence type="ECO:0000313" key="3">
    <source>
        <dbReference type="Proteomes" id="UP001597512"/>
    </source>
</evidence>
<proteinExistence type="predicted"/>
<name>A0ABW6APF8_9BACT</name>
<accession>A0ABW6APF8</accession>
<organism evidence="2 3">
    <name type="scientific">Spirosoma flavum</name>
    <dbReference type="NCBI Taxonomy" id="2048557"/>
    <lineage>
        <taxon>Bacteria</taxon>
        <taxon>Pseudomonadati</taxon>
        <taxon>Bacteroidota</taxon>
        <taxon>Cytophagia</taxon>
        <taxon>Cytophagales</taxon>
        <taxon>Cytophagaceae</taxon>
        <taxon>Spirosoma</taxon>
    </lineage>
</organism>
<dbReference type="SUPFAM" id="SSF160113">
    <property type="entry name" value="YegP-like"/>
    <property type="match status" value="2"/>
</dbReference>
<keyword evidence="3" id="KW-1185">Reference proteome</keyword>
<sequence length="107" mass="11873">MAKFNIILKASRYYFQFMANNGNEIFTSNGYTTKEGCMVGSTDIKSRTSFESTYHRSDILHDHRFNLLSASGQIVAHSEGYITGTGRENAIIAVKTYAAGALVFDMT</sequence>
<evidence type="ECO:0000259" key="1">
    <source>
        <dbReference type="Pfam" id="PF07411"/>
    </source>
</evidence>
<dbReference type="InterPro" id="IPR036913">
    <property type="entry name" value="YegP-like_sf"/>
</dbReference>
<dbReference type="InterPro" id="IPR051141">
    <property type="entry name" value="UPF0339_domain"/>
</dbReference>